<evidence type="ECO:0000256" key="2">
    <source>
        <dbReference type="ARBA" id="ARBA00022723"/>
    </source>
</evidence>
<dbReference type="InterPro" id="IPR024607">
    <property type="entry name" value="Sulfatase_CS"/>
</dbReference>
<dbReference type="InterPro" id="IPR017850">
    <property type="entry name" value="Alkaline_phosphatase_core_sf"/>
</dbReference>
<dbReference type="PROSITE" id="PS00523">
    <property type="entry name" value="SULFATASE_1"/>
    <property type="match status" value="1"/>
</dbReference>
<dbReference type="InterPro" id="IPR000917">
    <property type="entry name" value="Sulfatase_N"/>
</dbReference>
<evidence type="ECO:0000313" key="5">
    <source>
        <dbReference type="EMBL" id="UOF88745.1"/>
    </source>
</evidence>
<dbReference type="Gene3D" id="3.40.720.10">
    <property type="entry name" value="Alkaline Phosphatase, subunit A"/>
    <property type="match status" value="1"/>
</dbReference>
<feature type="domain" description="Sulfatase N-terminal" evidence="4">
    <location>
        <begin position="6"/>
        <end position="402"/>
    </location>
</feature>
<evidence type="ECO:0000313" key="6">
    <source>
        <dbReference type="Proteomes" id="UP000830167"/>
    </source>
</evidence>
<gene>
    <name evidence="5" type="ORF">LSG31_12385</name>
</gene>
<reference evidence="5" key="1">
    <citation type="submission" date="2021-12" db="EMBL/GenBank/DDBJ databases">
        <title>Alicyclobacillaceae gen. nov., sp. nov., isolated from chalcocite enrichment system.</title>
        <authorList>
            <person name="Jiang Z."/>
        </authorList>
    </citation>
    <scope>NUCLEOTIDE SEQUENCE</scope>
    <source>
        <strain evidence="5">MYW30-H2</strain>
    </source>
</reference>
<dbReference type="Proteomes" id="UP000830167">
    <property type="component" value="Chromosome"/>
</dbReference>
<accession>A0ABY4CE46</accession>
<proteinExistence type="inferred from homology"/>
<name>A0ABY4CE46_9BACL</name>
<evidence type="ECO:0000256" key="1">
    <source>
        <dbReference type="ARBA" id="ARBA00008779"/>
    </source>
</evidence>
<evidence type="ECO:0000259" key="4">
    <source>
        <dbReference type="Pfam" id="PF00884"/>
    </source>
</evidence>
<organism evidence="5 6">
    <name type="scientific">Fodinisporobacter ferrooxydans</name>
    <dbReference type="NCBI Taxonomy" id="2901836"/>
    <lineage>
        <taxon>Bacteria</taxon>
        <taxon>Bacillati</taxon>
        <taxon>Bacillota</taxon>
        <taxon>Bacilli</taxon>
        <taxon>Bacillales</taxon>
        <taxon>Alicyclobacillaceae</taxon>
        <taxon>Fodinisporobacter</taxon>
    </lineage>
</organism>
<comment type="similarity">
    <text evidence="1">Belongs to the sulfatase family.</text>
</comment>
<dbReference type="EMBL" id="CP089291">
    <property type="protein sequence ID" value="UOF88745.1"/>
    <property type="molecule type" value="Genomic_DNA"/>
</dbReference>
<keyword evidence="2" id="KW-0479">Metal-binding</keyword>
<keyword evidence="6" id="KW-1185">Reference proteome</keyword>
<dbReference type="PANTHER" id="PTHR45953:SF1">
    <property type="entry name" value="IDURONATE 2-SULFATASE"/>
    <property type="match status" value="1"/>
</dbReference>
<dbReference type="PANTHER" id="PTHR45953">
    <property type="entry name" value="IDURONATE 2-SULFATASE"/>
    <property type="match status" value="1"/>
</dbReference>
<sequence>MNQTRPNILLITTDQQHHNTIHALGNEAIQTPNLDRLAKEGVAFRRAYTANPVCSPSRSSILTGEYPSRHGCWNIGVALDKNRPTLSQTLSNKGYSTALFGKAHFQPVLKRGSFEAPPHIHDREFWKSWKGPYYGFEQVKMVHGHSDEDSSHGMHYGAWLADQGIDPAKYFGPGGGYREGSWDLPEDLHYTRWSADQTIEFMRSHVNHTDHYENEPFFAWCSFQDPHNAFLAPEPWASMYDPEKLPSFLEREGEMLDKTRLHQCLIDNRLHELDVEMTTDPGHATRGIQCLGITTNKIGFERARRWLATYYGMISLIDFHIGRVLKTLDNLGLADNTIVIFTSDHGDYAGNHGIWLKGPLHYEDVIRIPFLVRWPDKIPSNMQTDCLMSLVDLVPTLLEACGLPDSSTTQGVSQLQTWFNPKTSSRDWCLVENRAEPTFYVKTMVTDRYKLNYFLDRNEGELYDLYNDPNEFINLYNKTEYTDIRISLLMKLIDVYGQLENQYPSRQSFA</sequence>
<dbReference type="RefSeq" id="WP_347435424.1">
    <property type="nucleotide sequence ID" value="NZ_CP089291.1"/>
</dbReference>
<protein>
    <submittedName>
        <fullName evidence="5">Sulfatase-like hydrolase/transferase</fullName>
    </submittedName>
</protein>
<keyword evidence="3" id="KW-0378">Hydrolase</keyword>
<dbReference type="SUPFAM" id="SSF53649">
    <property type="entry name" value="Alkaline phosphatase-like"/>
    <property type="match status" value="1"/>
</dbReference>
<evidence type="ECO:0000256" key="3">
    <source>
        <dbReference type="ARBA" id="ARBA00022801"/>
    </source>
</evidence>
<dbReference type="Pfam" id="PF00884">
    <property type="entry name" value="Sulfatase"/>
    <property type="match status" value="1"/>
</dbReference>